<evidence type="ECO:0000256" key="3">
    <source>
        <dbReference type="ARBA" id="ARBA00022475"/>
    </source>
</evidence>
<dbReference type="PANTHER" id="PTHR33281">
    <property type="entry name" value="UPF0187 PROTEIN YNEE"/>
    <property type="match status" value="1"/>
</dbReference>
<accession>A0A448ZFU3</accession>
<evidence type="ECO:0000256" key="9">
    <source>
        <dbReference type="SAM" id="Phobius"/>
    </source>
</evidence>
<gene>
    <name evidence="10" type="ORF">PSNMU_V1.4_AUG-EV-PASAV3_0077490</name>
</gene>
<keyword evidence="4 9" id="KW-0812">Transmembrane</keyword>
<evidence type="ECO:0000256" key="1">
    <source>
        <dbReference type="ARBA" id="ARBA00004651"/>
    </source>
</evidence>
<keyword evidence="6" id="KW-0406">Ion transport</keyword>
<sequence length="392" mass="44373">MSFRQTSYRRSAVSLWKVIFRLEGNIMFAVLPLCVINCLLLALVSYSREKFRLGFSPNGHGLLTLLVSFLVVSKVNLAYDRYRAVREYAGRGSTLLRELIQMAMAISIAHSNNNIENSEREKELRQWRLECVEKVKELLNSSVCVLQDRSLAKHFAYNKPVTKSGPSILTSSSSYDSRTVDLNGGSRDEDAETMLLDPLLQIQSLRLHLYCTPAMGFELLERVHLTNKLQEYATCYTSLLTLASTQLPFPLVQMGRAFLLIWTFSMPLVLLEGPFSDMWSAQTFLFFLTYGFIGLELVSIKLSDPFGSGRDDVPISGIRDAAIQGIDNDLREIAGMQATISERRLKFSRQTIRQRRHQSHAQETEAGDCQDHHHDDQNYGYHAMAGADNDIA</sequence>
<evidence type="ECO:0008006" key="12">
    <source>
        <dbReference type="Google" id="ProtNLM"/>
    </source>
</evidence>
<dbReference type="PANTHER" id="PTHR33281:SF19">
    <property type="entry name" value="VOLTAGE-DEPENDENT ANION CHANNEL-FORMING PROTEIN YNEE"/>
    <property type="match status" value="1"/>
</dbReference>
<keyword evidence="11" id="KW-1185">Reference proteome</keyword>
<keyword evidence="5 9" id="KW-1133">Transmembrane helix</keyword>
<name>A0A448ZFU3_9STRA</name>
<feature type="transmembrane region" description="Helical" evidence="9">
    <location>
        <begin position="281"/>
        <end position="300"/>
    </location>
</feature>
<keyword evidence="3" id="KW-1003">Cell membrane</keyword>
<protein>
    <recommendedName>
        <fullName evidence="12">Bestrophin homolog</fullName>
    </recommendedName>
</protein>
<organism evidence="10 11">
    <name type="scientific">Pseudo-nitzschia multistriata</name>
    <dbReference type="NCBI Taxonomy" id="183589"/>
    <lineage>
        <taxon>Eukaryota</taxon>
        <taxon>Sar</taxon>
        <taxon>Stramenopiles</taxon>
        <taxon>Ochrophyta</taxon>
        <taxon>Bacillariophyta</taxon>
        <taxon>Bacillariophyceae</taxon>
        <taxon>Bacillariophycidae</taxon>
        <taxon>Bacillariales</taxon>
        <taxon>Bacillariaceae</taxon>
        <taxon>Pseudo-nitzschia</taxon>
    </lineage>
</organism>
<dbReference type="OrthoDB" id="1368at2759"/>
<feature type="transmembrane region" description="Helical" evidence="9">
    <location>
        <begin position="59"/>
        <end position="79"/>
    </location>
</feature>
<evidence type="ECO:0000313" key="10">
    <source>
        <dbReference type="EMBL" id="VEU40908.1"/>
    </source>
</evidence>
<feature type="transmembrane region" description="Helical" evidence="9">
    <location>
        <begin position="26"/>
        <end position="47"/>
    </location>
</feature>
<dbReference type="EMBL" id="CAACVS010000314">
    <property type="protein sequence ID" value="VEU40908.1"/>
    <property type="molecule type" value="Genomic_DNA"/>
</dbReference>
<keyword evidence="2" id="KW-0813">Transport</keyword>
<evidence type="ECO:0000256" key="5">
    <source>
        <dbReference type="ARBA" id="ARBA00022989"/>
    </source>
</evidence>
<dbReference type="Proteomes" id="UP000291116">
    <property type="component" value="Unassembled WGS sequence"/>
</dbReference>
<keyword evidence="7 9" id="KW-0472">Membrane</keyword>
<evidence type="ECO:0000256" key="7">
    <source>
        <dbReference type="ARBA" id="ARBA00023136"/>
    </source>
</evidence>
<evidence type="ECO:0000256" key="8">
    <source>
        <dbReference type="SAM" id="MobiDB-lite"/>
    </source>
</evidence>
<evidence type="ECO:0000256" key="6">
    <source>
        <dbReference type="ARBA" id="ARBA00023065"/>
    </source>
</evidence>
<evidence type="ECO:0000313" key="11">
    <source>
        <dbReference type="Proteomes" id="UP000291116"/>
    </source>
</evidence>
<dbReference type="AlphaFoldDB" id="A0A448ZFU3"/>
<evidence type="ECO:0000256" key="2">
    <source>
        <dbReference type="ARBA" id="ARBA00022448"/>
    </source>
</evidence>
<reference evidence="10 11" key="1">
    <citation type="submission" date="2019-01" db="EMBL/GenBank/DDBJ databases">
        <authorList>
            <person name="Ferrante I. M."/>
        </authorList>
    </citation>
    <scope>NUCLEOTIDE SEQUENCE [LARGE SCALE GENOMIC DNA]</scope>
    <source>
        <strain evidence="10 11">B856</strain>
    </source>
</reference>
<dbReference type="GO" id="GO:0005254">
    <property type="term" value="F:chloride channel activity"/>
    <property type="evidence" value="ECO:0007669"/>
    <property type="project" value="InterPro"/>
</dbReference>
<dbReference type="Pfam" id="PF25539">
    <property type="entry name" value="Bestrophin_2"/>
    <property type="match status" value="1"/>
</dbReference>
<evidence type="ECO:0000256" key="4">
    <source>
        <dbReference type="ARBA" id="ARBA00022692"/>
    </source>
</evidence>
<dbReference type="GO" id="GO:0005886">
    <property type="term" value="C:plasma membrane"/>
    <property type="evidence" value="ECO:0007669"/>
    <property type="project" value="UniProtKB-SubCell"/>
</dbReference>
<proteinExistence type="predicted"/>
<comment type="subcellular location">
    <subcellularLocation>
        <location evidence="1">Cell membrane</location>
        <topology evidence="1">Multi-pass membrane protein</topology>
    </subcellularLocation>
</comment>
<dbReference type="InterPro" id="IPR044669">
    <property type="entry name" value="YneE/VCCN1/2-like"/>
</dbReference>
<feature type="region of interest" description="Disordered" evidence="8">
    <location>
        <begin position="351"/>
        <end position="381"/>
    </location>
</feature>